<dbReference type="SUPFAM" id="SSF54791">
    <property type="entry name" value="Eukaryotic type KH-domain (KH-domain type I)"/>
    <property type="match status" value="1"/>
</dbReference>
<dbReference type="VEuPathDB" id="ToxoDB:LOC34617944"/>
<dbReference type="InParanoid" id="A0A1D3CX40"/>
<feature type="compositionally biased region" description="Polar residues" evidence="1">
    <location>
        <begin position="525"/>
        <end position="538"/>
    </location>
</feature>
<accession>A0A1D3CX40</accession>
<gene>
    <name evidence="2" type="ORF">cyc_00838</name>
</gene>
<feature type="region of interest" description="Disordered" evidence="1">
    <location>
        <begin position="41"/>
        <end position="261"/>
    </location>
</feature>
<feature type="compositionally biased region" description="Gly residues" evidence="1">
    <location>
        <begin position="50"/>
        <end position="65"/>
    </location>
</feature>
<feature type="region of interest" description="Disordered" evidence="1">
    <location>
        <begin position="1"/>
        <end position="22"/>
    </location>
</feature>
<dbReference type="EMBL" id="JROU02001640">
    <property type="protein sequence ID" value="OEH75765.1"/>
    <property type="molecule type" value="Genomic_DNA"/>
</dbReference>
<evidence type="ECO:0008006" key="4">
    <source>
        <dbReference type="Google" id="ProtNLM"/>
    </source>
</evidence>
<dbReference type="AlphaFoldDB" id="A0A1D3CX40"/>
<dbReference type="InterPro" id="IPR036612">
    <property type="entry name" value="KH_dom_type_1_sf"/>
</dbReference>
<keyword evidence="3" id="KW-1185">Reference proteome</keyword>
<evidence type="ECO:0000313" key="2">
    <source>
        <dbReference type="EMBL" id="OEH75765.1"/>
    </source>
</evidence>
<proteinExistence type="predicted"/>
<feature type="compositionally biased region" description="Basic and acidic residues" evidence="1">
    <location>
        <begin position="475"/>
        <end position="486"/>
    </location>
</feature>
<feature type="region of interest" description="Disordered" evidence="1">
    <location>
        <begin position="462"/>
        <end position="490"/>
    </location>
</feature>
<feature type="compositionally biased region" description="Gly residues" evidence="1">
    <location>
        <begin position="102"/>
        <end position="126"/>
    </location>
</feature>
<reference evidence="2 3" key="1">
    <citation type="journal article" date="2016" name="BMC Genomics">
        <title>Comparative genomics reveals Cyclospora cayetanensis possesses coccidia-like metabolism and invasion components but unique surface antigens.</title>
        <authorList>
            <person name="Liu S."/>
            <person name="Wang L."/>
            <person name="Zheng H."/>
            <person name="Xu Z."/>
            <person name="Roellig D.M."/>
            <person name="Li N."/>
            <person name="Frace M.A."/>
            <person name="Tang K."/>
            <person name="Arrowood M.J."/>
            <person name="Moss D.M."/>
            <person name="Zhang L."/>
            <person name="Feng Y."/>
            <person name="Xiao L."/>
        </authorList>
    </citation>
    <scope>NUCLEOTIDE SEQUENCE [LARGE SCALE GENOMIC DNA]</scope>
    <source>
        <strain evidence="2 3">CHN_HEN01</strain>
    </source>
</reference>
<dbReference type="Proteomes" id="UP000095192">
    <property type="component" value="Unassembled WGS sequence"/>
</dbReference>
<dbReference type="Gene3D" id="3.30.1370.10">
    <property type="entry name" value="K Homology domain, type 1"/>
    <property type="match status" value="1"/>
</dbReference>
<feature type="compositionally biased region" description="Low complexity" evidence="1">
    <location>
        <begin position="197"/>
        <end position="213"/>
    </location>
</feature>
<organism evidence="2 3">
    <name type="scientific">Cyclospora cayetanensis</name>
    <dbReference type="NCBI Taxonomy" id="88456"/>
    <lineage>
        <taxon>Eukaryota</taxon>
        <taxon>Sar</taxon>
        <taxon>Alveolata</taxon>
        <taxon>Apicomplexa</taxon>
        <taxon>Conoidasida</taxon>
        <taxon>Coccidia</taxon>
        <taxon>Eucoccidiorida</taxon>
        <taxon>Eimeriorina</taxon>
        <taxon>Eimeriidae</taxon>
        <taxon>Cyclospora</taxon>
    </lineage>
</organism>
<sequence length="686" mass="72636">MQATNSRAAAGGGNREMAAVGPPGAGAPHLIFPRTPLMMPPGIPLPIGGPFPGGRGGRGPGGRGSGSKRHGVERSSQSWRRQGPDEGTGSTIRSQRGRAEWRGGGPRGGGPGGNRWRGGQAEGGSGTLKKRQRVVDGGPHGGSDSELSLMSVASDEQNHGRRSPSVEFMHRQGPSKGNSHAGADNVGELSAVLTPMSSVSRSSRDSSLSRTSSPTEGPEVLRGVPPLDLAGASAACNNSSVRDGGVTPEWPPGLGVSGGPLQSLRPQAGSTYRMRSPAADPPPGCVAESVAGSVPPTQQNQKRIQQKRAGKFLFDLWVPTTFHPMGKDAVKAVLGVRGSTHKEMERVAGAHVQIYGKQLNRNTKKHEYDEFRDNQPLHLVVTSDRLRNPNPTPDEQLQIVHRLQNMLEGLVRENWPASAGHTPHSFFEKQQCLGPSTGPLVEVNPLDGTCHVLRQGLPSLRVAAGAGDSGNGSRLHGEPPQQRRPDSPCVSEVDELVAGEVRHPMNFVSQRGALPPPQQQLIQQSADKNQQQQVSQTVPWGPSSAGPHHLPAGSVGRGVRFQGDPTLLLDLPPSMCLLMLTLQGLHALLAEEGPCSPASLPSRFVQKWDVPLKVSKAEYGLDASCPLSWSDSVMGLVMHFPEVFMVVGDTWGASGETGEGKEPTVSSVEVPQFRAVAARMRQLMAS</sequence>
<dbReference type="VEuPathDB" id="ToxoDB:cyc_00838"/>
<evidence type="ECO:0000313" key="3">
    <source>
        <dbReference type="Proteomes" id="UP000095192"/>
    </source>
</evidence>
<protein>
    <recommendedName>
        <fullName evidence="4">K Homology domain-containing protein</fullName>
    </recommendedName>
</protein>
<name>A0A1D3CX40_9EIME</name>
<feature type="region of interest" description="Disordered" evidence="1">
    <location>
        <begin position="508"/>
        <end position="555"/>
    </location>
</feature>
<evidence type="ECO:0000256" key="1">
    <source>
        <dbReference type="SAM" id="MobiDB-lite"/>
    </source>
</evidence>
<dbReference type="GO" id="GO:0003723">
    <property type="term" value="F:RNA binding"/>
    <property type="evidence" value="ECO:0007669"/>
    <property type="project" value="InterPro"/>
</dbReference>
<comment type="caution">
    <text evidence="2">The sequence shown here is derived from an EMBL/GenBank/DDBJ whole genome shotgun (WGS) entry which is preliminary data.</text>
</comment>